<organism evidence="1 2">
    <name type="scientific">Hypsizygus marmoreus</name>
    <name type="common">White beech mushroom</name>
    <name type="synonym">Agaricus marmoreus</name>
    <dbReference type="NCBI Taxonomy" id="39966"/>
    <lineage>
        <taxon>Eukaryota</taxon>
        <taxon>Fungi</taxon>
        <taxon>Dikarya</taxon>
        <taxon>Basidiomycota</taxon>
        <taxon>Agaricomycotina</taxon>
        <taxon>Agaricomycetes</taxon>
        <taxon>Agaricomycetidae</taxon>
        <taxon>Agaricales</taxon>
        <taxon>Tricholomatineae</taxon>
        <taxon>Lyophyllaceae</taxon>
        <taxon>Hypsizygus</taxon>
    </lineage>
</organism>
<dbReference type="OrthoDB" id="269227at2759"/>
<dbReference type="STRING" id="39966.A0A369JHT2"/>
<reference evidence="1" key="1">
    <citation type="submission" date="2018-04" db="EMBL/GenBank/DDBJ databases">
        <title>Whole genome sequencing of Hypsizygus marmoreus.</title>
        <authorList>
            <person name="Choi I.-G."/>
            <person name="Min B."/>
            <person name="Kim J.-G."/>
            <person name="Kim S."/>
            <person name="Oh Y.-L."/>
            <person name="Kong W.-S."/>
            <person name="Park H."/>
            <person name="Jeong J."/>
            <person name="Song E.-S."/>
        </authorList>
    </citation>
    <scope>NUCLEOTIDE SEQUENCE [LARGE SCALE GENOMIC DNA]</scope>
    <source>
        <strain evidence="1">51987-8</strain>
    </source>
</reference>
<proteinExistence type="predicted"/>
<gene>
    <name evidence="1" type="ORF">Hypma_011943</name>
</gene>
<name>A0A369JHT2_HYPMA</name>
<dbReference type="Proteomes" id="UP000076154">
    <property type="component" value="Unassembled WGS sequence"/>
</dbReference>
<dbReference type="EMBL" id="LUEZ02000056">
    <property type="protein sequence ID" value="RDB20872.1"/>
    <property type="molecule type" value="Genomic_DNA"/>
</dbReference>
<protein>
    <submittedName>
        <fullName evidence="1">Uncharacterized protein</fullName>
    </submittedName>
</protein>
<accession>A0A369JHT2</accession>
<keyword evidence="2" id="KW-1185">Reference proteome</keyword>
<comment type="caution">
    <text evidence="1">The sequence shown here is derived from an EMBL/GenBank/DDBJ whole genome shotgun (WGS) entry which is preliminary data.</text>
</comment>
<evidence type="ECO:0000313" key="1">
    <source>
        <dbReference type="EMBL" id="RDB20872.1"/>
    </source>
</evidence>
<evidence type="ECO:0000313" key="2">
    <source>
        <dbReference type="Proteomes" id="UP000076154"/>
    </source>
</evidence>
<dbReference type="AlphaFoldDB" id="A0A369JHT2"/>
<sequence length="121" mass="14029">MLRQLNQVYRVSNESPTLDNFLRGDKDTQKELFAEWETSPEKARLSSNAIDAGFKIRPTEEELKEMGPEFNELWDKYFKDKPDKPVMYVLRHFIHTPISFGLVLTITGSGRSSLELSLIHI</sequence>
<dbReference type="InParanoid" id="A0A369JHT2"/>